<feature type="domain" description="BRCT" evidence="2">
    <location>
        <begin position="1"/>
        <end position="85"/>
    </location>
</feature>
<dbReference type="SUPFAM" id="SSF52113">
    <property type="entry name" value="BRCT domain"/>
    <property type="match status" value="1"/>
</dbReference>
<evidence type="ECO:0000259" key="2">
    <source>
        <dbReference type="PROSITE" id="PS50172"/>
    </source>
</evidence>
<evidence type="ECO:0000313" key="3">
    <source>
        <dbReference type="EMBL" id="KIM29283.1"/>
    </source>
</evidence>
<dbReference type="InterPro" id="IPR036420">
    <property type="entry name" value="BRCT_dom_sf"/>
</dbReference>
<reference evidence="3 4" key="1">
    <citation type="submission" date="2014-04" db="EMBL/GenBank/DDBJ databases">
        <authorList>
            <consortium name="DOE Joint Genome Institute"/>
            <person name="Kuo A."/>
            <person name="Zuccaro A."/>
            <person name="Kohler A."/>
            <person name="Nagy L.G."/>
            <person name="Floudas D."/>
            <person name="Copeland A."/>
            <person name="Barry K.W."/>
            <person name="Cichocki N."/>
            <person name="Veneault-Fourrey C."/>
            <person name="LaButti K."/>
            <person name="Lindquist E.A."/>
            <person name="Lipzen A."/>
            <person name="Lundell T."/>
            <person name="Morin E."/>
            <person name="Murat C."/>
            <person name="Sun H."/>
            <person name="Tunlid A."/>
            <person name="Henrissat B."/>
            <person name="Grigoriev I.V."/>
            <person name="Hibbett D.S."/>
            <person name="Martin F."/>
            <person name="Nordberg H.P."/>
            <person name="Cantor M.N."/>
            <person name="Hua S.X."/>
        </authorList>
    </citation>
    <scope>NUCLEOTIDE SEQUENCE [LARGE SCALE GENOMIC DNA]</scope>
    <source>
        <strain evidence="3 4">MAFF 305830</strain>
    </source>
</reference>
<gene>
    <name evidence="3" type="ORF">M408DRAFT_328940</name>
</gene>
<dbReference type="InterPro" id="IPR001357">
    <property type="entry name" value="BRCT_dom"/>
</dbReference>
<organism evidence="3 4">
    <name type="scientific">Serendipita vermifera MAFF 305830</name>
    <dbReference type="NCBI Taxonomy" id="933852"/>
    <lineage>
        <taxon>Eukaryota</taxon>
        <taxon>Fungi</taxon>
        <taxon>Dikarya</taxon>
        <taxon>Basidiomycota</taxon>
        <taxon>Agaricomycotina</taxon>
        <taxon>Agaricomycetes</taxon>
        <taxon>Sebacinales</taxon>
        <taxon>Serendipitaceae</taxon>
        <taxon>Serendipita</taxon>
    </lineage>
</organism>
<dbReference type="Proteomes" id="UP000054097">
    <property type="component" value="Unassembled WGS sequence"/>
</dbReference>
<feature type="compositionally biased region" description="Acidic residues" evidence="1">
    <location>
        <begin position="259"/>
        <end position="277"/>
    </location>
</feature>
<dbReference type="HOGENOM" id="CLU_802073_0_0_1"/>
<name>A0A0C2WT19_SERVB</name>
<feature type="compositionally biased region" description="Polar residues" evidence="1">
    <location>
        <begin position="207"/>
        <end position="217"/>
    </location>
</feature>
<evidence type="ECO:0000256" key="1">
    <source>
        <dbReference type="SAM" id="MobiDB-lite"/>
    </source>
</evidence>
<proteinExistence type="predicted"/>
<evidence type="ECO:0000313" key="4">
    <source>
        <dbReference type="Proteomes" id="UP000054097"/>
    </source>
</evidence>
<feature type="region of interest" description="Disordered" evidence="1">
    <location>
        <begin position="259"/>
        <end position="282"/>
    </location>
</feature>
<reference evidence="4" key="2">
    <citation type="submission" date="2015-01" db="EMBL/GenBank/DDBJ databases">
        <title>Evolutionary Origins and Diversification of the Mycorrhizal Mutualists.</title>
        <authorList>
            <consortium name="DOE Joint Genome Institute"/>
            <consortium name="Mycorrhizal Genomics Consortium"/>
            <person name="Kohler A."/>
            <person name="Kuo A."/>
            <person name="Nagy L.G."/>
            <person name="Floudas D."/>
            <person name="Copeland A."/>
            <person name="Barry K.W."/>
            <person name="Cichocki N."/>
            <person name="Veneault-Fourrey C."/>
            <person name="LaButti K."/>
            <person name="Lindquist E.A."/>
            <person name="Lipzen A."/>
            <person name="Lundell T."/>
            <person name="Morin E."/>
            <person name="Murat C."/>
            <person name="Riley R."/>
            <person name="Ohm R."/>
            <person name="Sun H."/>
            <person name="Tunlid A."/>
            <person name="Henrissat B."/>
            <person name="Grigoriev I.V."/>
            <person name="Hibbett D.S."/>
            <person name="Martin F."/>
        </authorList>
    </citation>
    <scope>NUCLEOTIDE SEQUENCE [LARGE SCALE GENOMIC DNA]</scope>
    <source>
        <strain evidence="4">MAFF 305830</strain>
    </source>
</reference>
<dbReference type="EMBL" id="KN824289">
    <property type="protein sequence ID" value="KIM29283.1"/>
    <property type="molecule type" value="Genomic_DNA"/>
</dbReference>
<sequence length="366" mass="41123">MNRLFVFEDETSIKFHISRNEGELGERIERYGGVIAGIFYAHIYLSTRQQATVLPLDSKVPVVHPNWVEDSIAAGRLLHMYDYIEDPTQNMLRPLSPEDRDLAELLKAEVGSPRDKMFESLHRQFPHHRSATWRELYQTSQVAIQMAAVQIRPAIQEAINRCIVPLLIPSTVAAAAPRPGPFGVQNEVEHSAASFKPTARPPKGKNSAENTVPTTSGRPGATMTLLDLIRDHRLYLQNKPQTYLFNDNSSKTIEMEENDDAYDEGDDDGDDDGDGDYYEGANTSASVLLGPAVKKSTGRGVRVTEKDLERMARFVVGLQREPHVADWETFYNLAPENQSRPGTAWNRHYNVKRDRVAAAAVRLELI</sequence>
<keyword evidence="4" id="KW-1185">Reference proteome</keyword>
<dbReference type="PROSITE" id="PS50172">
    <property type="entry name" value="BRCT"/>
    <property type="match status" value="1"/>
</dbReference>
<dbReference type="AlphaFoldDB" id="A0A0C2WT19"/>
<protein>
    <recommendedName>
        <fullName evidence="2">BRCT domain-containing protein</fullName>
    </recommendedName>
</protein>
<feature type="region of interest" description="Disordered" evidence="1">
    <location>
        <begin position="183"/>
        <end position="221"/>
    </location>
</feature>
<accession>A0A0C2WT19</accession>
<dbReference type="Gene3D" id="3.40.50.10190">
    <property type="entry name" value="BRCT domain"/>
    <property type="match status" value="1"/>
</dbReference>